<dbReference type="InParanoid" id="A0A3N4K8X7"/>
<dbReference type="AlphaFoldDB" id="A0A3N4K8X7"/>
<dbReference type="STRING" id="1392247.A0A3N4K8X7"/>
<dbReference type="Proteomes" id="UP000277580">
    <property type="component" value="Unassembled WGS sequence"/>
</dbReference>
<sequence length="148" mass="17305">MLPSPPSSPDFLAPKRLFKPVPIFVSREKGRETRHNLFLKKVRRGREDKIIKSRGGEDEMMRLIFVSEQKRWEATQARAAATISTIYEEEEFEVEETQDYELPYHASGIDEDDDFDQLIEREGEELEDMLSQLDLDFDHAVIDDSIKE</sequence>
<reference evidence="1 2" key="1">
    <citation type="journal article" date="2018" name="Nat. Ecol. Evol.">
        <title>Pezizomycetes genomes reveal the molecular basis of ectomycorrhizal truffle lifestyle.</title>
        <authorList>
            <person name="Murat C."/>
            <person name="Payen T."/>
            <person name="Noel B."/>
            <person name="Kuo A."/>
            <person name="Morin E."/>
            <person name="Chen J."/>
            <person name="Kohler A."/>
            <person name="Krizsan K."/>
            <person name="Balestrini R."/>
            <person name="Da Silva C."/>
            <person name="Montanini B."/>
            <person name="Hainaut M."/>
            <person name="Levati E."/>
            <person name="Barry K.W."/>
            <person name="Belfiori B."/>
            <person name="Cichocki N."/>
            <person name="Clum A."/>
            <person name="Dockter R.B."/>
            <person name="Fauchery L."/>
            <person name="Guy J."/>
            <person name="Iotti M."/>
            <person name="Le Tacon F."/>
            <person name="Lindquist E.A."/>
            <person name="Lipzen A."/>
            <person name="Malagnac F."/>
            <person name="Mello A."/>
            <person name="Molinier V."/>
            <person name="Miyauchi S."/>
            <person name="Poulain J."/>
            <person name="Riccioni C."/>
            <person name="Rubini A."/>
            <person name="Sitrit Y."/>
            <person name="Splivallo R."/>
            <person name="Traeger S."/>
            <person name="Wang M."/>
            <person name="Zifcakova L."/>
            <person name="Wipf D."/>
            <person name="Zambonelli A."/>
            <person name="Paolocci F."/>
            <person name="Nowrousian M."/>
            <person name="Ottonello S."/>
            <person name="Baldrian P."/>
            <person name="Spatafora J.W."/>
            <person name="Henrissat B."/>
            <person name="Nagy L.G."/>
            <person name="Aury J.M."/>
            <person name="Wincker P."/>
            <person name="Grigoriev I.V."/>
            <person name="Bonfante P."/>
            <person name="Martin F.M."/>
        </authorList>
    </citation>
    <scope>NUCLEOTIDE SEQUENCE [LARGE SCALE GENOMIC DNA]</scope>
    <source>
        <strain evidence="1 2">CCBAS932</strain>
    </source>
</reference>
<accession>A0A3N4K8X7</accession>
<dbReference type="EMBL" id="ML119203">
    <property type="protein sequence ID" value="RPB06966.1"/>
    <property type="molecule type" value="Genomic_DNA"/>
</dbReference>
<name>A0A3N4K8X7_9PEZI</name>
<feature type="non-terminal residue" evidence="1">
    <location>
        <position position="148"/>
    </location>
</feature>
<proteinExistence type="predicted"/>
<keyword evidence="2" id="KW-1185">Reference proteome</keyword>
<protein>
    <submittedName>
        <fullName evidence="1">Uncharacterized protein</fullName>
    </submittedName>
</protein>
<organism evidence="1 2">
    <name type="scientific">Morchella conica CCBAS932</name>
    <dbReference type="NCBI Taxonomy" id="1392247"/>
    <lineage>
        <taxon>Eukaryota</taxon>
        <taxon>Fungi</taxon>
        <taxon>Dikarya</taxon>
        <taxon>Ascomycota</taxon>
        <taxon>Pezizomycotina</taxon>
        <taxon>Pezizomycetes</taxon>
        <taxon>Pezizales</taxon>
        <taxon>Morchellaceae</taxon>
        <taxon>Morchella</taxon>
    </lineage>
</organism>
<evidence type="ECO:0000313" key="1">
    <source>
        <dbReference type="EMBL" id="RPB06966.1"/>
    </source>
</evidence>
<evidence type="ECO:0000313" key="2">
    <source>
        <dbReference type="Proteomes" id="UP000277580"/>
    </source>
</evidence>
<dbReference type="OrthoDB" id="5279705at2759"/>
<gene>
    <name evidence="1" type="ORF">P167DRAFT_473361</name>
</gene>